<gene>
    <name evidence="4" type="ORF">BDP27DRAFT_1269704</name>
</gene>
<proteinExistence type="inferred from homology"/>
<dbReference type="Proteomes" id="UP000772434">
    <property type="component" value="Unassembled WGS sequence"/>
</dbReference>
<organism evidence="4 5">
    <name type="scientific">Rhodocollybia butyracea</name>
    <dbReference type="NCBI Taxonomy" id="206335"/>
    <lineage>
        <taxon>Eukaryota</taxon>
        <taxon>Fungi</taxon>
        <taxon>Dikarya</taxon>
        <taxon>Basidiomycota</taxon>
        <taxon>Agaricomycotina</taxon>
        <taxon>Agaricomycetes</taxon>
        <taxon>Agaricomycetidae</taxon>
        <taxon>Agaricales</taxon>
        <taxon>Marasmiineae</taxon>
        <taxon>Omphalotaceae</taxon>
        <taxon>Rhodocollybia</taxon>
    </lineage>
</organism>
<dbReference type="FunFam" id="1.20.80.10:FF:000010">
    <property type="entry name" value="Acyl-CoA-binding domain-containing protein 5"/>
    <property type="match status" value="1"/>
</dbReference>
<protein>
    <submittedName>
        <fullName evidence="4">Acyl-CoA-binding protein</fullName>
    </submittedName>
</protein>
<evidence type="ECO:0000259" key="3">
    <source>
        <dbReference type="PROSITE" id="PS51228"/>
    </source>
</evidence>
<evidence type="ECO:0000256" key="2">
    <source>
        <dbReference type="ARBA" id="ARBA00023121"/>
    </source>
</evidence>
<dbReference type="InterPro" id="IPR000582">
    <property type="entry name" value="Acyl-CoA-binding_protein"/>
</dbReference>
<name>A0A9P5U4T4_9AGAR</name>
<dbReference type="EMBL" id="JADNRY010000109">
    <property type="protein sequence ID" value="KAF9065088.1"/>
    <property type="molecule type" value="Genomic_DNA"/>
</dbReference>
<comment type="similarity">
    <text evidence="1">Belongs to the ACBP family.</text>
</comment>
<evidence type="ECO:0000313" key="5">
    <source>
        <dbReference type="Proteomes" id="UP000772434"/>
    </source>
</evidence>
<evidence type="ECO:0000256" key="1">
    <source>
        <dbReference type="ARBA" id="ARBA00005567"/>
    </source>
</evidence>
<keyword evidence="2" id="KW-0446">Lipid-binding</keyword>
<dbReference type="GO" id="GO:0006631">
    <property type="term" value="P:fatty acid metabolic process"/>
    <property type="evidence" value="ECO:0007669"/>
    <property type="project" value="TreeGrafter"/>
</dbReference>
<dbReference type="OrthoDB" id="346910at2759"/>
<sequence>MSQAQFDVAVKIVTGLPKDGPVKPSQDDQLFFYKHYKQATIGDVNTARPGMLDFVGKAKWDAWNEIKGMKKEEAQKAYVVRLKEVLEKVNSDETKAYIAEIDAAA</sequence>
<keyword evidence="5" id="KW-1185">Reference proteome</keyword>
<reference evidence="4" key="1">
    <citation type="submission" date="2020-11" db="EMBL/GenBank/DDBJ databases">
        <authorList>
            <consortium name="DOE Joint Genome Institute"/>
            <person name="Ahrendt S."/>
            <person name="Riley R."/>
            <person name="Andreopoulos W."/>
            <person name="Labutti K."/>
            <person name="Pangilinan J."/>
            <person name="Ruiz-Duenas F.J."/>
            <person name="Barrasa J.M."/>
            <person name="Sanchez-Garcia M."/>
            <person name="Camarero S."/>
            <person name="Miyauchi S."/>
            <person name="Serrano A."/>
            <person name="Linde D."/>
            <person name="Babiker R."/>
            <person name="Drula E."/>
            <person name="Ayuso-Fernandez I."/>
            <person name="Pacheco R."/>
            <person name="Padilla G."/>
            <person name="Ferreira P."/>
            <person name="Barriuso J."/>
            <person name="Kellner H."/>
            <person name="Castanera R."/>
            <person name="Alfaro M."/>
            <person name="Ramirez L."/>
            <person name="Pisabarro A.G."/>
            <person name="Kuo A."/>
            <person name="Tritt A."/>
            <person name="Lipzen A."/>
            <person name="He G."/>
            <person name="Yan M."/>
            <person name="Ng V."/>
            <person name="Cullen D."/>
            <person name="Martin F."/>
            <person name="Rosso M.-N."/>
            <person name="Henrissat B."/>
            <person name="Hibbett D."/>
            <person name="Martinez A.T."/>
            <person name="Grigoriev I.V."/>
        </authorList>
    </citation>
    <scope>NUCLEOTIDE SEQUENCE</scope>
    <source>
        <strain evidence="4">AH 40177</strain>
    </source>
</reference>
<evidence type="ECO:0000313" key="4">
    <source>
        <dbReference type="EMBL" id="KAF9065088.1"/>
    </source>
</evidence>
<dbReference type="PROSITE" id="PS51228">
    <property type="entry name" value="ACB_2"/>
    <property type="match status" value="1"/>
</dbReference>
<dbReference type="Pfam" id="PF00887">
    <property type="entry name" value="ACBP"/>
    <property type="match status" value="1"/>
</dbReference>
<accession>A0A9P5U4T4</accession>
<dbReference type="InterPro" id="IPR014352">
    <property type="entry name" value="FERM/acyl-CoA-bd_prot_sf"/>
</dbReference>
<dbReference type="PRINTS" id="PR00689">
    <property type="entry name" value="ACOABINDINGP"/>
</dbReference>
<feature type="domain" description="ACB" evidence="3">
    <location>
        <begin position="2"/>
        <end position="91"/>
    </location>
</feature>
<dbReference type="AlphaFoldDB" id="A0A9P5U4T4"/>
<comment type="caution">
    <text evidence="4">The sequence shown here is derived from an EMBL/GenBank/DDBJ whole genome shotgun (WGS) entry which is preliminary data.</text>
</comment>
<dbReference type="Gene3D" id="1.20.80.10">
    <property type="match status" value="1"/>
</dbReference>
<dbReference type="GO" id="GO:0000062">
    <property type="term" value="F:fatty-acyl-CoA binding"/>
    <property type="evidence" value="ECO:0007669"/>
    <property type="project" value="InterPro"/>
</dbReference>
<dbReference type="SUPFAM" id="SSF47027">
    <property type="entry name" value="Acyl-CoA binding protein"/>
    <property type="match status" value="1"/>
</dbReference>
<dbReference type="InterPro" id="IPR035984">
    <property type="entry name" value="Acyl-CoA-binding_sf"/>
</dbReference>
<dbReference type="PANTHER" id="PTHR23310">
    <property type="entry name" value="ACYL-COA-BINDING PROTEIN, ACBP"/>
    <property type="match status" value="1"/>
</dbReference>
<dbReference type="PANTHER" id="PTHR23310:SF62">
    <property type="entry name" value="ACYL-COA BINDING PROTEIN 1, ISOFORM A"/>
    <property type="match status" value="1"/>
</dbReference>